<keyword evidence="12" id="KW-1185">Reference proteome</keyword>
<feature type="binding site" evidence="9">
    <location>
        <position position="13"/>
    </location>
    <ligand>
        <name>Mg(2+)</name>
        <dbReference type="ChEBI" id="CHEBI:18420"/>
        <note>catalytic</note>
    </ligand>
</feature>
<dbReference type="EMBL" id="JAFFZE010000026">
    <property type="protein sequence ID" value="MCT2587561.1"/>
    <property type="molecule type" value="Genomic_DNA"/>
</dbReference>
<keyword evidence="5 9" id="KW-0255">Endonuclease</keyword>
<comment type="cofactor">
    <cofactor evidence="1 9">
        <name>Mg(2+)</name>
        <dbReference type="ChEBI" id="CHEBI:18420"/>
    </cofactor>
</comment>
<dbReference type="InterPro" id="IPR021127">
    <property type="entry name" value="CRISPR_associated_Cas2"/>
</dbReference>
<evidence type="ECO:0000256" key="10">
    <source>
        <dbReference type="SAM" id="MobiDB-lite"/>
    </source>
</evidence>
<comment type="similarity">
    <text evidence="2 9">Belongs to the CRISPR-associated endoribonuclease Cas2 protein family.</text>
</comment>
<evidence type="ECO:0000256" key="2">
    <source>
        <dbReference type="ARBA" id="ARBA00009959"/>
    </source>
</evidence>
<evidence type="ECO:0000256" key="1">
    <source>
        <dbReference type="ARBA" id="ARBA00001946"/>
    </source>
</evidence>
<name>A0ABT2JIL4_9PSEU</name>
<reference evidence="11 12" key="1">
    <citation type="submission" date="2021-02" db="EMBL/GenBank/DDBJ databases">
        <title>Actinophytocola xerophila sp. nov., isolated from soil of cotton cropping field.</title>
        <authorList>
            <person name="Huang R."/>
            <person name="Chen X."/>
            <person name="Ge X."/>
            <person name="Liu W."/>
        </authorList>
    </citation>
    <scope>NUCLEOTIDE SEQUENCE [LARGE SCALE GENOMIC DNA]</scope>
    <source>
        <strain evidence="11 12">S1-96</strain>
    </source>
</reference>
<evidence type="ECO:0000256" key="4">
    <source>
        <dbReference type="ARBA" id="ARBA00022723"/>
    </source>
</evidence>
<comment type="caution">
    <text evidence="11">The sequence shown here is derived from an EMBL/GenBank/DDBJ whole genome shotgun (WGS) entry which is preliminary data.</text>
</comment>
<accession>A0ABT2JIL4</accession>
<proteinExistence type="inferred from homology"/>
<feature type="region of interest" description="Disordered" evidence="10">
    <location>
        <begin position="72"/>
        <end position="112"/>
    </location>
</feature>
<evidence type="ECO:0000313" key="11">
    <source>
        <dbReference type="EMBL" id="MCT2587561.1"/>
    </source>
</evidence>
<evidence type="ECO:0000256" key="8">
    <source>
        <dbReference type="ARBA" id="ARBA00023118"/>
    </source>
</evidence>
<feature type="region of interest" description="Disordered" evidence="10">
    <location>
        <begin position="164"/>
        <end position="229"/>
    </location>
</feature>
<dbReference type="Gene3D" id="3.30.70.240">
    <property type="match status" value="1"/>
</dbReference>
<evidence type="ECO:0000256" key="7">
    <source>
        <dbReference type="ARBA" id="ARBA00022842"/>
    </source>
</evidence>
<evidence type="ECO:0000256" key="6">
    <source>
        <dbReference type="ARBA" id="ARBA00022801"/>
    </source>
</evidence>
<gene>
    <name evidence="9 11" type="primary">cas2</name>
    <name evidence="11" type="ORF">JT362_31020</name>
</gene>
<dbReference type="Pfam" id="PF09827">
    <property type="entry name" value="CRISPR_Cas2"/>
    <property type="match status" value="1"/>
</dbReference>
<dbReference type="GO" id="GO:0004519">
    <property type="term" value="F:endonuclease activity"/>
    <property type="evidence" value="ECO:0007669"/>
    <property type="project" value="UniProtKB-KW"/>
</dbReference>
<dbReference type="InterPro" id="IPR019199">
    <property type="entry name" value="Virulence_VapD/CRISPR_Cas2"/>
</dbReference>
<keyword evidence="8 9" id="KW-0051">Antiviral defense</keyword>
<keyword evidence="7 9" id="KW-0460">Magnesium</keyword>
<keyword evidence="4 9" id="KW-0479">Metal-binding</keyword>
<protein>
    <recommendedName>
        <fullName evidence="9">CRISPR-associated endoribonuclease Cas2</fullName>
        <ecNumber evidence="9">3.1.-.-</ecNumber>
    </recommendedName>
</protein>
<dbReference type="Proteomes" id="UP001156441">
    <property type="component" value="Unassembled WGS sequence"/>
</dbReference>
<dbReference type="SUPFAM" id="SSF143430">
    <property type="entry name" value="TTP0101/SSO1404-like"/>
    <property type="match status" value="1"/>
</dbReference>
<evidence type="ECO:0000256" key="5">
    <source>
        <dbReference type="ARBA" id="ARBA00022759"/>
    </source>
</evidence>
<sequence length="384" mass="41407">MSDTVHRYILAYDVTSDTRRTRVAKTLESYGTRLPYSVFLIDAKPAKIVRLKLTVTTQLDQTTDSLLICDLGPLEGRRQPPDRVPGASTTRNNPRPTGPMIANPPSPRKPRPALAYYLFGQSTCPTRNPPVKIIDARPNRHLSRALTKPQVKWDQIWTLSPSAPGRPFIEASSSTTSPSCPAARRRPRRDGPSSSKQRSRASRPAQGVAVPRPDGPSSRPADRGGVQRRSCVAVSAGTALHRGHIQLASDADLNELLAVLAGAALHRGVKNGELWEVEATASARTRQPDELVSISAEVAAKGVMLVHGTPAGQAILADRLRKRGQQVVSAGEWTSVGLLDETVIHGLTGSFDLPELLTMGLRVVWHEAVSPVRVVAALGSSVHP</sequence>
<dbReference type="NCBIfam" id="TIGR01573">
    <property type="entry name" value="cas2"/>
    <property type="match status" value="1"/>
</dbReference>
<keyword evidence="6 9" id="KW-0378">Hydrolase</keyword>
<dbReference type="EC" id="3.1.-.-" evidence="9"/>
<evidence type="ECO:0000313" key="12">
    <source>
        <dbReference type="Proteomes" id="UP001156441"/>
    </source>
</evidence>
<evidence type="ECO:0000256" key="3">
    <source>
        <dbReference type="ARBA" id="ARBA00022722"/>
    </source>
</evidence>
<evidence type="ECO:0000256" key="9">
    <source>
        <dbReference type="HAMAP-Rule" id="MF_01471"/>
    </source>
</evidence>
<keyword evidence="3 9" id="KW-0540">Nuclease</keyword>
<comment type="subunit">
    <text evidence="9">Homodimer, forms a heterotetramer with a Cas1 homodimer.</text>
</comment>
<feature type="compositionally biased region" description="Low complexity" evidence="10">
    <location>
        <begin position="171"/>
        <end position="182"/>
    </location>
</feature>
<comment type="function">
    <text evidence="9">CRISPR (clustered regularly interspaced short palindromic repeat), is an adaptive immune system that provides protection against mobile genetic elements (viruses, transposable elements and conjugative plasmids). CRISPR clusters contain sequences complementary to antecedent mobile elements and target invading nucleic acids. CRISPR clusters are transcribed and processed into CRISPR RNA (crRNA). Functions as a ssRNA-specific endoribonuclease. Involved in the integration of spacer DNA into the CRISPR cassette.</text>
</comment>
<organism evidence="11 12">
    <name type="scientific">Actinophytocola gossypii</name>
    <dbReference type="NCBI Taxonomy" id="2812003"/>
    <lineage>
        <taxon>Bacteria</taxon>
        <taxon>Bacillati</taxon>
        <taxon>Actinomycetota</taxon>
        <taxon>Actinomycetes</taxon>
        <taxon>Pseudonocardiales</taxon>
        <taxon>Pseudonocardiaceae</taxon>
    </lineage>
</organism>
<dbReference type="CDD" id="cd09725">
    <property type="entry name" value="Cas2_I_II_III"/>
    <property type="match status" value="1"/>
</dbReference>
<dbReference type="HAMAP" id="MF_01471">
    <property type="entry name" value="Cas2"/>
    <property type="match status" value="1"/>
</dbReference>